<feature type="transmembrane region" description="Helical" evidence="1">
    <location>
        <begin position="292"/>
        <end position="314"/>
    </location>
</feature>
<comment type="caution">
    <text evidence="2">The sequence shown here is derived from an EMBL/GenBank/DDBJ whole genome shotgun (WGS) entry which is preliminary data.</text>
</comment>
<dbReference type="Pfam" id="PF19814">
    <property type="entry name" value="DUF6297"/>
    <property type="match status" value="1"/>
</dbReference>
<organism evidence="2 3">
    <name type="scientific">Amycolatopsis ultiminotia</name>
    <dbReference type="NCBI Taxonomy" id="543629"/>
    <lineage>
        <taxon>Bacteria</taxon>
        <taxon>Bacillati</taxon>
        <taxon>Actinomycetota</taxon>
        <taxon>Actinomycetes</taxon>
        <taxon>Pseudonocardiales</taxon>
        <taxon>Pseudonocardiaceae</taxon>
        <taxon>Amycolatopsis</taxon>
    </lineage>
</organism>
<name>A0ABP6VFK7_9PSEU</name>
<proteinExistence type="predicted"/>
<keyword evidence="1" id="KW-0812">Transmembrane</keyword>
<feature type="transmembrane region" description="Helical" evidence="1">
    <location>
        <begin position="268"/>
        <end position="286"/>
    </location>
</feature>
<reference evidence="3" key="1">
    <citation type="journal article" date="2019" name="Int. J. Syst. Evol. Microbiol.">
        <title>The Global Catalogue of Microorganisms (GCM) 10K type strain sequencing project: providing services to taxonomists for standard genome sequencing and annotation.</title>
        <authorList>
            <consortium name="The Broad Institute Genomics Platform"/>
            <consortium name="The Broad Institute Genome Sequencing Center for Infectious Disease"/>
            <person name="Wu L."/>
            <person name="Ma J."/>
        </authorList>
    </citation>
    <scope>NUCLEOTIDE SEQUENCE [LARGE SCALE GENOMIC DNA]</scope>
    <source>
        <strain evidence="3">JCM 16898</strain>
    </source>
</reference>
<feature type="transmembrane region" description="Helical" evidence="1">
    <location>
        <begin position="161"/>
        <end position="179"/>
    </location>
</feature>
<evidence type="ECO:0000256" key="1">
    <source>
        <dbReference type="SAM" id="Phobius"/>
    </source>
</evidence>
<keyword evidence="3" id="KW-1185">Reference proteome</keyword>
<feature type="transmembrane region" description="Helical" evidence="1">
    <location>
        <begin position="107"/>
        <end position="130"/>
    </location>
</feature>
<sequence length="425" mass="44322">MVSLGLRPRVPGRKRFGGVFSGDSATFLLLFGVGFLFTAFFRTDAWHRVLFGPSAVDFPAVLGLVVLCCAVGWRSLLRRGFVWAEPAELTWMDFARVDRRRVVAARLAGGLSGFFVVIGYLAALMLAVGGGSLDQWRAAAAVVAGSVVLAFTTARRTAFPAEAVGPLVLAVVGVVISAVRLDAATVQYVGAAFALCGLALAFGGQPVTRAGRAVLLEGWNARVLRSVAVTFLDPMMMLPEAAPSGSWSLRRPTPLRLAWVGAVGRSRYAGALLLVAVAVAVGHVAVPTLPGQVLVGLGAYLALTPFGAGLGVLWRNPGRRRWLGSSSRELVIAHGVVLAAVALGWSALLAVALLAVGTSVSPLAWSTVVLSVLSVLRTVTRAPVDYSSAGFVDTPAGPMPANLVRQLFRGPDLLAVGILVLSLVG</sequence>
<keyword evidence="1" id="KW-0472">Membrane</keyword>
<feature type="transmembrane region" description="Helical" evidence="1">
    <location>
        <begin position="20"/>
        <end position="41"/>
    </location>
</feature>
<protein>
    <recommendedName>
        <fullName evidence="4">ABC transporter permease</fullName>
    </recommendedName>
</protein>
<dbReference type="EMBL" id="BAAAZN010000003">
    <property type="protein sequence ID" value="GAA3534085.1"/>
    <property type="molecule type" value="Genomic_DNA"/>
</dbReference>
<evidence type="ECO:0000313" key="3">
    <source>
        <dbReference type="Proteomes" id="UP001500689"/>
    </source>
</evidence>
<dbReference type="Proteomes" id="UP001500689">
    <property type="component" value="Unassembled WGS sequence"/>
</dbReference>
<feature type="transmembrane region" description="Helical" evidence="1">
    <location>
        <begin position="185"/>
        <end position="203"/>
    </location>
</feature>
<gene>
    <name evidence="2" type="ORF">GCM10022222_16930</name>
</gene>
<feature type="transmembrane region" description="Helical" evidence="1">
    <location>
        <begin position="53"/>
        <end position="73"/>
    </location>
</feature>
<dbReference type="InterPro" id="IPR046264">
    <property type="entry name" value="DUF6297"/>
</dbReference>
<keyword evidence="1" id="KW-1133">Transmembrane helix</keyword>
<dbReference type="RefSeq" id="WP_344857202.1">
    <property type="nucleotide sequence ID" value="NZ_BAAAZN010000003.1"/>
</dbReference>
<feature type="transmembrane region" description="Helical" evidence="1">
    <location>
        <begin position="335"/>
        <end position="356"/>
    </location>
</feature>
<feature type="transmembrane region" description="Helical" evidence="1">
    <location>
        <begin position="136"/>
        <end position="154"/>
    </location>
</feature>
<accession>A0ABP6VFK7</accession>
<evidence type="ECO:0000313" key="2">
    <source>
        <dbReference type="EMBL" id="GAA3534085.1"/>
    </source>
</evidence>
<evidence type="ECO:0008006" key="4">
    <source>
        <dbReference type="Google" id="ProtNLM"/>
    </source>
</evidence>